<keyword evidence="8 11" id="KW-0472">Membrane</keyword>
<dbReference type="InterPro" id="IPR015422">
    <property type="entry name" value="PyrdxlP-dep_Trfase_small"/>
</dbReference>
<keyword evidence="13" id="KW-1185">Reference proteome</keyword>
<dbReference type="AlphaFoldDB" id="A0A0F8B9E7"/>
<feature type="transmembrane region" description="Helical" evidence="11">
    <location>
        <begin position="96"/>
        <end position="122"/>
    </location>
</feature>
<evidence type="ECO:0000256" key="6">
    <source>
        <dbReference type="ARBA" id="ARBA00022898"/>
    </source>
</evidence>
<organism evidence="12 13">
    <name type="scientific">Ceratocystis fimbriata f. sp. platani</name>
    <dbReference type="NCBI Taxonomy" id="88771"/>
    <lineage>
        <taxon>Eukaryota</taxon>
        <taxon>Fungi</taxon>
        <taxon>Dikarya</taxon>
        <taxon>Ascomycota</taxon>
        <taxon>Pezizomycotina</taxon>
        <taxon>Sordariomycetes</taxon>
        <taxon>Hypocreomycetidae</taxon>
        <taxon>Microascales</taxon>
        <taxon>Ceratocystidaceae</taxon>
        <taxon>Ceratocystis</taxon>
    </lineage>
</organism>
<gene>
    <name evidence="12" type="primary">DDC</name>
    <name evidence="12" type="ORF">CFO_g48</name>
</gene>
<protein>
    <submittedName>
        <fullName evidence="12">Aromatic-L-amino-acid decarboxylase</fullName>
        <ecNumber evidence="12">4.1.1.28</ecNumber>
    </submittedName>
</protein>
<proteinExistence type="inferred from homology"/>
<dbReference type="GO" id="GO:0019752">
    <property type="term" value="P:carboxylic acid metabolic process"/>
    <property type="evidence" value="ECO:0007669"/>
    <property type="project" value="InterPro"/>
</dbReference>
<evidence type="ECO:0000256" key="11">
    <source>
        <dbReference type="SAM" id="Phobius"/>
    </source>
</evidence>
<feature type="transmembrane region" description="Helical" evidence="11">
    <location>
        <begin position="234"/>
        <end position="263"/>
    </location>
</feature>
<dbReference type="InterPro" id="IPR002293">
    <property type="entry name" value="AA/rel_permease1"/>
</dbReference>
<keyword evidence="9 12" id="KW-0456">Lyase</keyword>
<dbReference type="Gene3D" id="1.20.1340.10">
    <property type="entry name" value="dopa decarboxylase, N-terminal domain"/>
    <property type="match status" value="1"/>
</dbReference>
<accession>A0A0F8B9E7</accession>
<keyword evidence="5" id="KW-0210">Decarboxylase</keyword>
<dbReference type="Pfam" id="PF00282">
    <property type="entry name" value="Pyridoxal_deC"/>
    <property type="match status" value="1"/>
</dbReference>
<feature type="transmembrane region" description="Helical" evidence="11">
    <location>
        <begin position="284"/>
        <end position="304"/>
    </location>
</feature>
<dbReference type="InterPro" id="IPR015421">
    <property type="entry name" value="PyrdxlP-dep_Trfase_major"/>
</dbReference>
<evidence type="ECO:0000256" key="10">
    <source>
        <dbReference type="PIRSR" id="PIRSR602129-50"/>
    </source>
</evidence>
<keyword evidence="6 10" id="KW-0663">Pyridoxal phosphate</keyword>
<evidence type="ECO:0000256" key="5">
    <source>
        <dbReference type="ARBA" id="ARBA00022793"/>
    </source>
</evidence>
<feature type="modified residue" description="N6-(pyridoxal phosphate)lysine" evidence="10">
    <location>
        <position position="754"/>
    </location>
</feature>
<dbReference type="Gene3D" id="3.90.1150.10">
    <property type="entry name" value="Aspartate Aminotransferase, domain 1"/>
    <property type="match status" value="1"/>
</dbReference>
<dbReference type="PANTHER" id="PTHR11999:SF70">
    <property type="entry name" value="MIP05841P"/>
    <property type="match status" value="1"/>
</dbReference>
<dbReference type="PROSITE" id="PS00392">
    <property type="entry name" value="DDC_GAD_HDC_YDC"/>
    <property type="match status" value="1"/>
</dbReference>
<comment type="caution">
    <text evidence="12">The sequence shown here is derived from an EMBL/GenBank/DDBJ whole genome shotgun (WGS) entry which is preliminary data.</text>
</comment>
<dbReference type="Pfam" id="PF13520">
    <property type="entry name" value="AA_permease_2"/>
    <property type="match status" value="1"/>
</dbReference>
<dbReference type="InterPro" id="IPR010977">
    <property type="entry name" value="Aromatic_deC"/>
</dbReference>
<keyword evidence="4 11" id="KW-0812">Transmembrane</keyword>
<reference evidence="12 13" key="1">
    <citation type="submission" date="2015-04" db="EMBL/GenBank/DDBJ databases">
        <title>Genome sequence of Ceratocystis platani, a major pathogen of plane trees.</title>
        <authorList>
            <person name="Belbahri L."/>
        </authorList>
    </citation>
    <scope>NUCLEOTIDE SEQUENCE [LARGE SCALE GENOMIC DNA]</scope>
    <source>
        <strain evidence="12 13">CFO</strain>
    </source>
</reference>
<dbReference type="EC" id="4.1.1.28" evidence="12"/>
<dbReference type="GO" id="GO:0005737">
    <property type="term" value="C:cytoplasm"/>
    <property type="evidence" value="ECO:0007669"/>
    <property type="project" value="TreeGrafter"/>
</dbReference>
<dbReference type="GO" id="GO:0006520">
    <property type="term" value="P:amino acid metabolic process"/>
    <property type="evidence" value="ECO:0007669"/>
    <property type="project" value="InterPro"/>
</dbReference>
<feature type="transmembrane region" description="Helical" evidence="11">
    <location>
        <begin position="385"/>
        <end position="404"/>
    </location>
</feature>
<dbReference type="InterPro" id="IPR002129">
    <property type="entry name" value="PyrdxlP-dep_de-COase"/>
</dbReference>
<dbReference type="GO" id="GO:0022857">
    <property type="term" value="F:transmembrane transporter activity"/>
    <property type="evidence" value="ECO:0007669"/>
    <property type="project" value="InterPro"/>
</dbReference>
<name>A0A0F8B9E7_CERFI</name>
<dbReference type="Proteomes" id="UP000034841">
    <property type="component" value="Unassembled WGS sequence"/>
</dbReference>
<comment type="similarity">
    <text evidence="3">Belongs to the group II decarboxylase family.</text>
</comment>
<dbReference type="PANTHER" id="PTHR11999">
    <property type="entry name" value="GROUP II PYRIDOXAL-5-PHOSPHATE DECARBOXYLASE"/>
    <property type="match status" value="1"/>
</dbReference>
<feature type="transmembrane region" description="Helical" evidence="11">
    <location>
        <begin position="64"/>
        <end position="84"/>
    </location>
</feature>
<evidence type="ECO:0000256" key="9">
    <source>
        <dbReference type="ARBA" id="ARBA00023239"/>
    </source>
</evidence>
<evidence type="ECO:0000256" key="3">
    <source>
        <dbReference type="ARBA" id="ARBA00009533"/>
    </source>
</evidence>
<dbReference type="GO" id="GO:0004058">
    <property type="term" value="F:aromatic-L-amino-acid decarboxylase activity"/>
    <property type="evidence" value="ECO:0007669"/>
    <property type="project" value="UniProtKB-EC"/>
</dbReference>
<dbReference type="SUPFAM" id="SSF53383">
    <property type="entry name" value="PLP-dependent transferases"/>
    <property type="match status" value="1"/>
</dbReference>
<evidence type="ECO:0000313" key="13">
    <source>
        <dbReference type="Proteomes" id="UP000034841"/>
    </source>
</evidence>
<evidence type="ECO:0000256" key="2">
    <source>
        <dbReference type="ARBA" id="ARBA00004141"/>
    </source>
</evidence>
<sequence>MMNSNQIVPQDLGAGLVGNSDWKKASPEDGMISSPEGSEAAADHALEDLGYKPELTRNRSTWQVAFMSFVLASIPYGLATTMFYPLINGGPVDIIWGWVATAAIYWTFAGVIAIAICVLVLAKEGRHSSKYVFTHFETNSGWVPGWSFCVGLLHAGYATSSTGMVISMCEEVHNPAVQVPRAMVTTIFFNTIAGLLFLIPMVYVLPDIITLINLPSGQPVPTIIKSAVGSAGGAFGLLIPIMVLALICGIGCTTATSRCVWAFARDGAIPGSRWWKEINHKLDVPLNAMILSMIVQVVLGAIYFGSSAAFNAFSGVGVICLTSSYATPIAISLWNGRSHLKNAKFPLGKGLGIFCNVISLAWSALALPLFCMPSYLPVTASTVNYAPAVFVGAMGISALWYIVWGRKNYTGPPTHEERYYEQLPDLRVISNVTPGYLRPLLPASAPEEPEPFSDIQADIQSKIMPGLTHWQSPNFMAFFPASSSHPAMVADMYCNAFTGAHFNWICSPAATELETIVLDWLAQALKLPTCYRSTGPTGGGGVIHGSASEAILTVMVAAREKYLSAHVRHLPDSTPAELEALEEARAELRGKLVVLGSAMTHSSTKKAAKILGLRYASVPVKRENGFALKGNDLEHTVCELRGRGLHPFFLTATYGTTDVCAVDDFESIAKALGTLAHQQSSVSLETQPIEAAVLENATTGSQDDMAGDIWVHVDAAYAGSALILPEYQNNKASGSPSSPAIFERFHSFNFNPHKWLLVNFDCSALYVRRSSYLVDALSMTPPYLRNGFSDAGLVTDYRDWQIPLGRRFRALKLWFVMRMFGLQGLREHLRSGISRAEKLAKMLRSRPDLFEIVYGPVYALVVFRLASRNPKNKNTDEDDADRAARGSRMYETINAAGKIYLTSSMPGGQFAIRVSTSVASTKDSHIQDAFDILVKEAELLL</sequence>
<feature type="transmembrane region" description="Helical" evidence="11">
    <location>
        <begin position="310"/>
        <end position="334"/>
    </location>
</feature>
<dbReference type="Gene3D" id="3.40.640.10">
    <property type="entry name" value="Type I PLP-dependent aspartate aminotransferase-like (Major domain)"/>
    <property type="match status" value="1"/>
</dbReference>
<dbReference type="GO" id="GO:0016020">
    <property type="term" value="C:membrane"/>
    <property type="evidence" value="ECO:0007669"/>
    <property type="project" value="UniProtKB-SubCell"/>
</dbReference>
<feature type="transmembrane region" description="Helical" evidence="11">
    <location>
        <begin position="187"/>
        <end position="214"/>
    </location>
</feature>
<dbReference type="OrthoDB" id="639767at2759"/>
<dbReference type="PRINTS" id="PR00800">
    <property type="entry name" value="YHDCRBOXLASE"/>
</dbReference>
<dbReference type="GO" id="GO:0030170">
    <property type="term" value="F:pyridoxal phosphate binding"/>
    <property type="evidence" value="ECO:0007669"/>
    <property type="project" value="InterPro"/>
</dbReference>
<dbReference type="InterPro" id="IPR021115">
    <property type="entry name" value="Pyridoxal-P_BS"/>
</dbReference>
<evidence type="ECO:0000256" key="4">
    <source>
        <dbReference type="ARBA" id="ARBA00022692"/>
    </source>
</evidence>
<keyword evidence="7 11" id="KW-1133">Transmembrane helix</keyword>
<evidence type="ECO:0000256" key="8">
    <source>
        <dbReference type="ARBA" id="ARBA00023136"/>
    </source>
</evidence>
<dbReference type="InterPro" id="IPR015424">
    <property type="entry name" value="PyrdxlP-dep_Trfase"/>
</dbReference>
<evidence type="ECO:0000256" key="7">
    <source>
        <dbReference type="ARBA" id="ARBA00022989"/>
    </source>
</evidence>
<feature type="transmembrane region" description="Helical" evidence="11">
    <location>
        <begin position="346"/>
        <end position="365"/>
    </location>
</feature>
<evidence type="ECO:0000256" key="1">
    <source>
        <dbReference type="ARBA" id="ARBA00001933"/>
    </source>
</evidence>
<dbReference type="Gene3D" id="1.20.1740.10">
    <property type="entry name" value="Amino acid/polyamine transporter I"/>
    <property type="match status" value="1"/>
</dbReference>
<comment type="subcellular location">
    <subcellularLocation>
        <location evidence="2">Membrane</location>
        <topology evidence="2">Multi-pass membrane protein</topology>
    </subcellularLocation>
</comment>
<comment type="cofactor">
    <cofactor evidence="1 10">
        <name>pyridoxal 5'-phosphate</name>
        <dbReference type="ChEBI" id="CHEBI:597326"/>
    </cofactor>
</comment>
<dbReference type="EMBL" id="LBBL01000001">
    <property type="protein sequence ID" value="KKF97645.1"/>
    <property type="molecule type" value="Genomic_DNA"/>
</dbReference>
<evidence type="ECO:0000313" key="12">
    <source>
        <dbReference type="EMBL" id="KKF97645.1"/>
    </source>
</evidence>